<feature type="compositionally biased region" description="Basic and acidic residues" evidence="1">
    <location>
        <begin position="61"/>
        <end position="92"/>
    </location>
</feature>
<feature type="region of interest" description="Disordered" evidence="1">
    <location>
        <begin position="14"/>
        <end position="106"/>
    </location>
</feature>
<dbReference type="AlphaFoldDB" id="A0A1Q9EXV2"/>
<reference evidence="2 3" key="1">
    <citation type="submission" date="2016-02" db="EMBL/GenBank/DDBJ databases">
        <title>Genome analysis of coral dinoflagellate symbionts highlights evolutionary adaptations to a symbiotic lifestyle.</title>
        <authorList>
            <person name="Aranda M."/>
            <person name="Li Y."/>
            <person name="Liew Y.J."/>
            <person name="Baumgarten S."/>
            <person name="Simakov O."/>
            <person name="Wilson M."/>
            <person name="Piel J."/>
            <person name="Ashoor H."/>
            <person name="Bougouffa S."/>
            <person name="Bajic V.B."/>
            <person name="Ryu T."/>
            <person name="Ravasi T."/>
            <person name="Bayer T."/>
            <person name="Micklem G."/>
            <person name="Kim H."/>
            <person name="Bhak J."/>
            <person name="Lajeunesse T.C."/>
            <person name="Voolstra C.R."/>
        </authorList>
    </citation>
    <scope>NUCLEOTIDE SEQUENCE [LARGE SCALE GENOMIC DNA]</scope>
    <source>
        <strain evidence="2 3">CCMP2467</strain>
    </source>
</reference>
<proteinExistence type="predicted"/>
<protein>
    <submittedName>
        <fullName evidence="2">Uncharacterized protein</fullName>
    </submittedName>
</protein>
<keyword evidence="3" id="KW-1185">Reference proteome</keyword>
<accession>A0A1Q9EXV2</accession>
<dbReference type="EMBL" id="LSRX01000047">
    <property type="protein sequence ID" value="OLQ12215.1"/>
    <property type="molecule type" value="Genomic_DNA"/>
</dbReference>
<comment type="caution">
    <text evidence="2">The sequence shown here is derived from an EMBL/GenBank/DDBJ whole genome shotgun (WGS) entry which is preliminary data.</text>
</comment>
<evidence type="ECO:0000313" key="2">
    <source>
        <dbReference type="EMBL" id="OLQ12215.1"/>
    </source>
</evidence>
<name>A0A1Q9EXV2_SYMMI</name>
<evidence type="ECO:0000256" key="1">
    <source>
        <dbReference type="SAM" id="MobiDB-lite"/>
    </source>
</evidence>
<evidence type="ECO:0000313" key="3">
    <source>
        <dbReference type="Proteomes" id="UP000186817"/>
    </source>
</evidence>
<gene>
    <name evidence="2" type="ORF">AK812_SmicGene3904</name>
</gene>
<sequence>MSMLCASKGYRTCADAGEDHSMGKGGGEKGGHRTGSVEPKRWDASTEEGELEAPSTGDSNAKGKGDGKGKSGKGKEGKGKNGKEGNGKEGKGKKGKGPGKGLPNPEEVERLVDDAMNQPDEIFEDALREVQVVFDVVHPSIRPAFHNVVQGLSGRISDFEGKCGQAEKRQRAWIKEGPDGVYIHTRRTGGQIPKGHLNAIKVVGAGGLDVNIQHLEKACGAFFRFHSTLLLISVITLACYAPLLIMQVMDYYEQPGAYIKIPCEFLFGGFRGVNSSMVEVSEWVGAWVGQVGKGWSSNKHRLGSASELACGPFSVAVAKSDLGADFFDAEMAQQVRDCRVRCSVLARDIRFGDLFTSNWSTSPYEMNKDYVIMSNYASLLNSAPTWRCTGAAVAGVGQRRDTSKAGDRQTKSMAKVYSTPHNASIVISLQRNALPCAAAGIPWKAAGSDAPADIEDLAAGRKRSQEVTFSIEHSVEEVVESGGVTSGKLKHLLLL</sequence>
<feature type="compositionally biased region" description="Basic and acidic residues" evidence="1">
    <location>
        <begin position="17"/>
        <end position="31"/>
    </location>
</feature>
<organism evidence="2 3">
    <name type="scientific">Symbiodinium microadriaticum</name>
    <name type="common">Dinoflagellate</name>
    <name type="synonym">Zooxanthella microadriatica</name>
    <dbReference type="NCBI Taxonomy" id="2951"/>
    <lineage>
        <taxon>Eukaryota</taxon>
        <taxon>Sar</taxon>
        <taxon>Alveolata</taxon>
        <taxon>Dinophyceae</taxon>
        <taxon>Suessiales</taxon>
        <taxon>Symbiodiniaceae</taxon>
        <taxon>Symbiodinium</taxon>
    </lineage>
</organism>
<dbReference type="OrthoDB" id="10672659at2759"/>
<dbReference type="Proteomes" id="UP000186817">
    <property type="component" value="Unassembled WGS sequence"/>
</dbReference>